<gene>
    <name evidence="3" type="ORF">PGTUg99_016517</name>
</gene>
<dbReference type="Proteomes" id="UP000325313">
    <property type="component" value="Unassembled WGS sequence"/>
</dbReference>
<dbReference type="Pfam" id="PF03031">
    <property type="entry name" value="NIF"/>
    <property type="match status" value="1"/>
</dbReference>
<dbReference type="Gene3D" id="3.40.50.1000">
    <property type="entry name" value="HAD superfamily/HAD-like"/>
    <property type="match status" value="1"/>
</dbReference>
<keyword evidence="1" id="KW-0811">Translocation</keyword>
<dbReference type="PANTHER" id="PTHR12210">
    <property type="entry name" value="DULLARD PROTEIN PHOSPHATASE"/>
    <property type="match status" value="1"/>
</dbReference>
<keyword evidence="1" id="KW-0653">Protein transport</keyword>
<accession>A0A5B0PJA9</accession>
<comment type="subcellular location">
    <subcellularLocation>
        <location evidence="1">Mitochondrion inner membrane</location>
        <topology evidence="1">Single-pass membrane protein</topology>
    </subcellularLocation>
</comment>
<dbReference type="InterPro" id="IPR050365">
    <property type="entry name" value="TIM50"/>
</dbReference>
<dbReference type="InterPro" id="IPR023214">
    <property type="entry name" value="HAD_sf"/>
</dbReference>
<dbReference type="SMART" id="SM00577">
    <property type="entry name" value="CPDc"/>
    <property type="match status" value="1"/>
</dbReference>
<keyword evidence="1" id="KW-0809">Transit peptide</keyword>
<dbReference type="InterPro" id="IPR004274">
    <property type="entry name" value="FCP1_dom"/>
</dbReference>
<reference evidence="3 4" key="1">
    <citation type="submission" date="2019-05" db="EMBL/GenBank/DDBJ databases">
        <title>Emergence of the Ug99 lineage of the wheat stem rust pathogen through somatic hybridization.</title>
        <authorList>
            <person name="Li F."/>
            <person name="Upadhyaya N.M."/>
            <person name="Sperschneider J."/>
            <person name="Matny O."/>
            <person name="Nguyen-Phuc H."/>
            <person name="Mago R."/>
            <person name="Raley C."/>
            <person name="Miller M.E."/>
            <person name="Silverstein K.A.T."/>
            <person name="Henningsen E."/>
            <person name="Hirsch C.D."/>
            <person name="Visser B."/>
            <person name="Pretorius Z.A."/>
            <person name="Steffenson B.J."/>
            <person name="Schwessinger B."/>
            <person name="Dodds P.N."/>
            <person name="Figueroa M."/>
        </authorList>
    </citation>
    <scope>NUCLEOTIDE SEQUENCE [LARGE SCALE GENOMIC DNA]</scope>
    <source>
        <strain evidence="3 4">Ug99</strain>
    </source>
</reference>
<comment type="function">
    <text evidence="1">Essential component of the TIM23 complex, a complex that mediates the translocation of transit peptide-containing proteins across the mitochondrial inner membrane.</text>
</comment>
<dbReference type="SUPFAM" id="SSF56784">
    <property type="entry name" value="HAD-like"/>
    <property type="match status" value="1"/>
</dbReference>
<comment type="subunit">
    <text evidence="1">Component of the TIM23 complex.</text>
</comment>
<organism evidence="3 4">
    <name type="scientific">Puccinia graminis f. sp. tritici</name>
    <dbReference type="NCBI Taxonomy" id="56615"/>
    <lineage>
        <taxon>Eukaryota</taxon>
        <taxon>Fungi</taxon>
        <taxon>Dikarya</taxon>
        <taxon>Basidiomycota</taxon>
        <taxon>Pucciniomycotina</taxon>
        <taxon>Pucciniomycetes</taxon>
        <taxon>Pucciniales</taxon>
        <taxon>Pucciniaceae</taxon>
        <taxon>Puccinia</taxon>
    </lineage>
</organism>
<evidence type="ECO:0000313" key="4">
    <source>
        <dbReference type="Proteomes" id="UP000325313"/>
    </source>
</evidence>
<evidence type="ECO:0000256" key="1">
    <source>
        <dbReference type="RuleBase" id="RU365079"/>
    </source>
</evidence>
<proteinExistence type="inferred from homology"/>
<feature type="domain" description="FCP1 homology" evidence="2">
    <location>
        <begin position="126"/>
        <end position="291"/>
    </location>
</feature>
<dbReference type="FunFam" id="3.40.50.1000:FF:000461">
    <property type="entry name" value="Uncharacterized protein"/>
    <property type="match status" value="1"/>
</dbReference>
<evidence type="ECO:0000313" key="3">
    <source>
        <dbReference type="EMBL" id="KAA1100690.1"/>
    </source>
</evidence>
<dbReference type="EMBL" id="VDEP01000339">
    <property type="protein sequence ID" value="KAA1100690.1"/>
    <property type="molecule type" value="Genomic_DNA"/>
</dbReference>
<dbReference type="GO" id="GO:0005744">
    <property type="term" value="C:TIM23 mitochondrial import inner membrane translocase complex"/>
    <property type="evidence" value="ECO:0007669"/>
    <property type="project" value="UniProtKB-UniRule"/>
</dbReference>
<dbReference type="AlphaFoldDB" id="A0A5B0PJA9"/>
<keyword evidence="1" id="KW-0496">Mitochondrion</keyword>
<keyword evidence="1" id="KW-0813">Transport</keyword>
<protein>
    <recommendedName>
        <fullName evidence="1">Mitochondrial import inner membrane translocase subunit TIM50</fullName>
    </recommendedName>
</protein>
<dbReference type="InterPro" id="IPR036412">
    <property type="entry name" value="HAD-like_sf"/>
</dbReference>
<comment type="caution">
    <text evidence="3">The sequence shown here is derived from an EMBL/GenBank/DDBJ whole genome shotgun (WGS) entry which is preliminary data.</text>
</comment>
<name>A0A5B0PJA9_PUCGR</name>
<dbReference type="GO" id="GO:0015031">
    <property type="term" value="P:protein transport"/>
    <property type="evidence" value="ECO:0007669"/>
    <property type="project" value="UniProtKB-KW"/>
</dbReference>
<comment type="similarity">
    <text evidence="1">Belongs to the TIM50 family.</text>
</comment>
<evidence type="ECO:0000259" key="2">
    <source>
        <dbReference type="PROSITE" id="PS50969"/>
    </source>
</evidence>
<sequence>MWQHSSRTALCLLNHTPKSFSTPIRFLSKAKVSDTKKSKSRKLNSQPTAVLLNTNTPATIEDSTVSHEDVKYVATEAAHDQGLFKGADAVEDSVLDGFYSIRDMDGFEKWISEHASTLCKPAEGKDKPKDKTLVLDLDNTLIARNGHPSDFTAYCNSGSDYPIKLHPACLTFLHEMSAHYEEIAIYTSSSKDYAQQISSQIALRYAEAYRPNRFPISEILSRDDCPIDPIDKDRCKDLLRFGKLDNVVFIDDDPYYSMRSQNDNVLQVRRYHGNESEEAGLMALVPLLKFLSAVDSVPSNLRKLKKVWHKNGLVKIVQSTGNETC</sequence>
<dbReference type="PROSITE" id="PS50969">
    <property type="entry name" value="FCP1"/>
    <property type="match status" value="1"/>
</dbReference>